<dbReference type="AlphaFoldDB" id="A0AAW2AJ30"/>
<dbReference type="Proteomes" id="UP001479290">
    <property type="component" value="Unassembled WGS sequence"/>
</dbReference>
<accession>A0AAW2AJ30</accession>
<evidence type="ECO:0000313" key="3">
    <source>
        <dbReference type="Proteomes" id="UP001479290"/>
    </source>
</evidence>
<proteinExistence type="predicted"/>
<feature type="compositionally biased region" description="Polar residues" evidence="1">
    <location>
        <begin position="70"/>
        <end position="81"/>
    </location>
</feature>
<protein>
    <submittedName>
        <fullName evidence="2">Uncharacterized protein</fullName>
    </submittedName>
</protein>
<comment type="caution">
    <text evidence="2">The sequence shown here is derived from an EMBL/GenBank/DDBJ whole genome shotgun (WGS) entry which is preliminary data.</text>
</comment>
<sequence>QEMRLLESKANQKRSVRGAVQPMFLIIVFPQVFVKQMRKTQTGHWIGQTSSEGQTNVGKSDVAVGVSQTLLSHSSSRQQDPSDALLEQKHYC</sequence>
<evidence type="ECO:0000256" key="1">
    <source>
        <dbReference type="SAM" id="MobiDB-lite"/>
    </source>
</evidence>
<name>A0AAW2AJ30_CULAL</name>
<reference evidence="2 3" key="1">
    <citation type="submission" date="2024-05" db="EMBL/GenBank/DDBJ databases">
        <title>A high-quality chromosomal-level genome assembly of Topmouth culter (Culter alburnus).</title>
        <authorList>
            <person name="Zhao H."/>
        </authorList>
    </citation>
    <scope>NUCLEOTIDE SEQUENCE [LARGE SCALE GENOMIC DNA]</scope>
    <source>
        <strain evidence="2">CATC2023</strain>
        <tissue evidence="2">Muscle</tissue>
    </source>
</reference>
<organism evidence="2 3">
    <name type="scientific">Culter alburnus</name>
    <name type="common">Topmouth culter</name>
    <dbReference type="NCBI Taxonomy" id="194366"/>
    <lineage>
        <taxon>Eukaryota</taxon>
        <taxon>Metazoa</taxon>
        <taxon>Chordata</taxon>
        <taxon>Craniata</taxon>
        <taxon>Vertebrata</taxon>
        <taxon>Euteleostomi</taxon>
        <taxon>Actinopterygii</taxon>
        <taxon>Neopterygii</taxon>
        <taxon>Teleostei</taxon>
        <taxon>Ostariophysi</taxon>
        <taxon>Cypriniformes</taxon>
        <taxon>Xenocyprididae</taxon>
        <taxon>Xenocypridinae</taxon>
        <taxon>Culter</taxon>
    </lineage>
</organism>
<feature type="non-terminal residue" evidence="2">
    <location>
        <position position="1"/>
    </location>
</feature>
<keyword evidence="3" id="KW-1185">Reference proteome</keyword>
<dbReference type="EMBL" id="JAWDJR010000006">
    <property type="protein sequence ID" value="KAK9973701.1"/>
    <property type="molecule type" value="Genomic_DNA"/>
</dbReference>
<gene>
    <name evidence="2" type="ORF">ABG768_024415</name>
</gene>
<evidence type="ECO:0000313" key="2">
    <source>
        <dbReference type="EMBL" id="KAK9973701.1"/>
    </source>
</evidence>
<feature type="region of interest" description="Disordered" evidence="1">
    <location>
        <begin position="70"/>
        <end position="92"/>
    </location>
</feature>